<evidence type="ECO:0000313" key="3">
    <source>
        <dbReference type="EMBL" id="KAF9784015.1"/>
    </source>
</evidence>
<name>A0A9P6HEF7_9AGAM</name>
<proteinExistence type="predicted"/>
<gene>
    <name evidence="3" type="ORF">BJ322DRAFT_890366</name>
</gene>
<sequence length="178" mass="19267">MSTIRPGSNRIPPNPATPSSESIAGPPADLNPVLPRRSGSDTTIIRLGAILDATLTIPLFAAFIATMLNGGSRVTSRSSNVDLSLTVINTGGAGWCKMNDATWHSNIVTKVLCLKLHPSLVVTSLQLPVHHRQRRPLSRCWFRCIRSSPLLFIVCPAALFYNLPFKTPLSVILCVSIN</sequence>
<dbReference type="AlphaFoldDB" id="A0A9P6HEF7"/>
<dbReference type="Proteomes" id="UP000736335">
    <property type="component" value="Unassembled WGS sequence"/>
</dbReference>
<reference evidence="3" key="2">
    <citation type="submission" date="2020-11" db="EMBL/GenBank/DDBJ databases">
        <authorList>
            <consortium name="DOE Joint Genome Institute"/>
            <person name="Kuo A."/>
            <person name="Miyauchi S."/>
            <person name="Kiss E."/>
            <person name="Drula E."/>
            <person name="Kohler A."/>
            <person name="Sanchez-Garcia M."/>
            <person name="Andreopoulos B."/>
            <person name="Barry K.W."/>
            <person name="Bonito G."/>
            <person name="Buee M."/>
            <person name="Carver A."/>
            <person name="Chen C."/>
            <person name="Cichocki N."/>
            <person name="Clum A."/>
            <person name="Culley D."/>
            <person name="Crous P.W."/>
            <person name="Fauchery L."/>
            <person name="Girlanda M."/>
            <person name="Hayes R."/>
            <person name="Keri Z."/>
            <person name="Labutti K."/>
            <person name="Lipzen A."/>
            <person name="Lombard V."/>
            <person name="Magnuson J."/>
            <person name="Maillard F."/>
            <person name="Morin E."/>
            <person name="Murat C."/>
            <person name="Nolan M."/>
            <person name="Ohm R."/>
            <person name="Pangilinan J."/>
            <person name="Pereira M."/>
            <person name="Perotto S."/>
            <person name="Peter M."/>
            <person name="Riley R."/>
            <person name="Sitrit Y."/>
            <person name="Stielow B."/>
            <person name="Szollosi G."/>
            <person name="Zifcakova L."/>
            <person name="Stursova M."/>
            <person name="Spatafora J.W."/>
            <person name="Tedersoo L."/>
            <person name="Vaario L.-M."/>
            <person name="Yamada A."/>
            <person name="Yan M."/>
            <person name="Wang P."/>
            <person name="Xu J."/>
            <person name="Bruns T."/>
            <person name="Baldrian P."/>
            <person name="Vilgalys R."/>
            <person name="Henrissat B."/>
            <person name="Grigoriev I.V."/>
            <person name="Hibbett D."/>
            <person name="Nagy L.G."/>
            <person name="Martin F.M."/>
        </authorList>
    </citation>
    <scope>NUCLEOTIDE SEQUENCE</scope>
    <source>
        <strain evidence="3">UH-Tt-Lm1</strain>
    </source>
</reference>
<keyword evidence="2" id="KW-0812">Transmembrane</keyword>
<evidence type="ECO:0000313" key="4">
    <source>
        <dbReference type="Proteomes" id="UP000736335"/>
    </source>
</evidence>
<evidence type="ECO:0000256" key="2">
    <source>
        <dbReference type="SAM" id="Phobius"/>
    </source>
</evidence>
<reference evidence="3" key="1">
    <citation type="journal article" date="2020" name="Nat. Commun.">
        <title>Large-scale genome sequencing of mycorrhizal fungi provides insights into the early evolution of symbiotic traits.</title>
        <authorList>
            <person name="Miyauchi S."/>
            <person name="Kiss E."/>
            <person name="Kuo A."/>
            <person name="Drula E."/>
            <person name="Kohler A."/>
            <person name="Sanchez-Garcia M."/>
            <person name="Morin E."/>
            <person name="Andreopoulos B."/>
            <person name="Barry K.W."/>
            <person name="Bonito G."/>
            <person name="Buee M."/>
            <person name="Carver A."/>
            <person name="Chen C."/>
            <person name="Cichocki N."/>
            <person name="Clum A."/>
            <person name="Culley D."/>
            <person name="Crous P.W."/>
            <person name="Fauchery L."/>
            <person name="Girlanda M."/>
            <person name="Hayes R.D."/>
            <person name="Keri Z."/>
            <person name="LaButti K."/>
            <person name="Lipzen A."/>
            <person name="Lombard V."/>
            <person name="Magnuson J."/>
            <person name="Maillard F."/>
            <person name="Murat C."/>
            <person name="Nolan M."/>
            <person name="Ohm R.A."/>
            <person name="Pangilinan J."/>
            <person name="Pereira M.F."/>
            <person name="Perotto S."/>
            <person name="Peter M."/>
            <person name="Pfister S."/>
            <person name="Riley R."/>
            <person name="Sitrit Y."/>
            <person name="Stielow J.B."/>
            <person name="Szollosi G."/>
            <person name="Zifcakova L."/>
            <person name="Stursova M."/>
            <person name="Spatafora J.W."/>
            <person name="Tedersoo L."/>
            <person name="Vaario L.M."/>
            <person name="Yamada A."/>
            <person name="Yan M."/>
            <person name="Wang P."/>
            <person name="Xu J."/>
            <person name="Bruns T."/>
            <person name="Baldrian P."/>
            <person name="Vilgalys R."/>
            <person name="Dunand C."/>
            <person name="Henrissat B."/>
            <person name="Grigoriev I.V."/>
            <person name="Hibbett D."/>
            <person name="Nagy L.G."/>
            <person name="Martin F.M."/>
        </authorList>
    </citation>
    <scope>NUCLEOTIDE SEQUENCE</scope>
    <source>
        <strain evidence="3">UH-Tt-Lm1</strain>
    </source>
</reference>
<keyword evidence="4" id="KW-1185">Reference proteome</keyword>
<evidence type="ECO:0000256" key="1">
    <source>
        <dbReference type="SAM" id="MobiDB-lite"/>
    </source>
</evidence>
<keyword evidence="2" id="KW-1133">Transmembrane helix</keyword>
<feature type="transmembrane region" description="Helical" evidence="2">
    <location>
        <begin position="44"/>
        <end position="68"/>
    </location>
</feature>
<organism evidence="3 4">
    <name type="scientific">Thelephora terrestris</name>
    <dbReference type="NCBI Taxonomy" id="56493"/>
    <lineage>
        <taxon>Eukaryota</taxon>
        <taxon>Fungi</taxon>
        <taxon>Dikarya</taxon>
        <taxon>Basidiomycota</taxon>
        <taxon>Agaricomycotina</taxon>
        <taxon>Agaricomycetes</taxon>
        <taxon>Thelephorales</taxon>
        <taxon>Thelephoraceae</taxon>
        <taxon>Thelephora</taxon>
    </lineage>
</organism>
<keyword evidence="2" id="KW-0472">Membrane</keyword>
<dbReference type="EMBL" id="WIUZ02000009">
    <property type="protein sequence ID" value="KAF9784015.1"/>
    <property type="molecule type" value="Genomic_DNA"/>
</dbReference>
<accession>A0A9P6HEF7</accession>
<protein>
    <submittedName>
        <fullName evidence="3">Uncharacterized protein</fullName>
    </submittedName>
</protein>
<comment type="caution">
    <text evidence="3">The sequence shown here is derived from an EMBL/GenBank/DDBJ whole genome shotgun (WGS) entry which is preliminary data.</text>
</comment>
<feature type="region of interest" description="Disordered" evidence="1">
    <location>
        <begin position="1"/>
        <end position="35"/>
    </location>
</feature>